<dbReference type="GO" id="GO:0140104">
    <property type="term" value="F:molecular carrier activity"/>
    <property type="evidence" value="ECO:0007669"/>
    <property type="project" value="InterPro"/>
</dbReference>
<dbReference type="SUPFAM" id="SSF53850">
    <property type="entry name" value="Periplasmic binding protein-like II"/>
    <property type="match status" value="1"/>
</dbReference>
<dbReference type="PROSITE" id="PS00757">
    <property type="entry name" value="PROK_SULFATE_BIND_2"/>
    <property type="match status" value="1"/>
</dbReference>
<keyword evidence="8" id="KW-0764">Sulfate transport</keyword>
<dbReference type="InterPro" id="IPR035906">
    <property type="entry name" value="MetI-like_sf"/>
</dbReference>
<dbReference type="PANTHER" id="PTHR30368">
    <property type="entry name" value="SULFATE-BINDING PROTEIN"/>
    <property type="match status" value="1"/>
</dbReference>
<dbReference type="CDD" id="cd01005">
    <property type="entry name" value="PBP2_CysP"/>
    <property type="match status" value="1"/>
</dbReference>
<dbReference type="GO" id="GO:0005886">
    <property type="term" value="C:plasma membrane"/>
    <property type="evidence" value="ECO:0007669"/>
    <property type="project" value="InterPro"/>
</dbReference>
<dbReference type="GO" id="GO:0015419">
    <property type="term" value="F:ABC-type sulfate transporter activity"/>
    <property type="evidence" value="ECO:0007669"/>
    <property type="project" value="InterPro"/>
</dbReference>
<dbReference type="PROSITE" id="PS51257">
    <property type="entry name" value="PROKAR_LIPOPROTEIN"/>
    <property type="match status" value="1"/>
</dbReference>
<dbReference type="NCBIfam" id="TIGR02139">
    <property type="entry name" value="permease_CysT"/>
    <property type="match status" value="1"/>
</dbReference>
<dbReference type="PANTHER" id="PTHR30368:SF2">
    <property type="entry name" value="SULFATE-BINDING PROTEIN"/>
    <property type="match status" value="1"/>
</dbReference>
<dbReference type="Pfam" id="PF00528">
    <property type="entry name" value="BPD_transp_1"/>
    <property type="match status" value="1"/>
</dbReference>
<dbReference type="PROSITE" id="PS50928">
    <property type="entry name" value="ABC_TM1"/>
    <property type="match status" value="1"/>
</dbReference>
<dbReference type="InterPro" id="IPR034408">
    <property type="entry name" value="Sulphate/thiosulphate_BS"/>
</dbReference>
<evidence type="ECO:0000259" key="12">
    <source>
        <dbReference type="PROSITE" id="PS50928"/>
    </source>
</evidence>
<reference evidence="13" key="1">
    <citation type="journal article" date="2015" name="Genom Data">
        <title>Draft genome sequences of Phytophthora kernoviae and Phytophthora ramorum lineage EU2 from Scotland.</title>
        <authorList>
            <person name="Sambles C."/>
            <person name="Schlenzig A."/>
            <person name="O'Neill P."/>
            <person name="Grant M."/>
            <person name="Studholme D.J."/>
        </authorList>
    </citation>
    <scope>NUCLEOTIDE SEQUENCE</scope>
    <source>
        <strain evidence="13">00238/432</strain>
    </source>
</reference>
<evidence type="ECO:0000256" key="11">
    <source>
        <dbReference type="SAM" id="SignalP"/>
    </source>
</evidence>
<accession>A0A8J4SM12</accession>
<evidence type="ECO:0000256" key="4">
    <source>
        <dbReference type="ARBA" id="ARBA00022692"/>
    </source>
</evidence>
<keyword evidence="4 10" id="KW-0812">Transmembrane</keyword>
<comment type="caution">
    <text evidence="13">The sequence shown here is derived from an EMBL/GenBank/DDBJ whole genome shotgun (WGS) entry which is preliminary data.</text>
</comment>
<dbReference type="GO" id="GO:1901681">
    <property type="term" value="F:sulfur compound binding"/>
    <property type="evidence" value="ECO:0007669"/>
    <property type="project" value="InterPro"/>
</dbReference>
<dbReference type="InterPro" id="IPR005667">
    <property type="entry name" value="Sulph_transpt2"/>
</dbReference>
<evidence type="ECO:0000256" key="3">
    <source>
        <dbReference type="ARBA" id="ARBA00022448"/>
    </source>
</evidence>
<comment type="subcellular location">
    <subcellularLocation>
        <location evidence="1">Periplasm</location>
    </subcellularLocation>
    <subcellularLocation>
        <location evidence="2">Plastid membrane</location>
        <topology evidence="2">Multi-pass membrane protein</topology>
    </subcellularLocation>
</comment>
<dbReference type="AlphaFoldDB" id="A0A8J4SM12"/>
<dbReference type="Gene3D" id="1.10.3720.10">
    <property type="entry name" value="MetI-like"/>
    <property type="match status" value="1"/>
</dbReference>
<feature type="domain" description="ABC transmembrane type-1" evidence="12">
    <location>
        <begin position="414"/>
        <end position="617"/>
    </location>
</feature>
<dbReference type="CDD" id="cd06261">
    <property type="entry name" value="TM_PBP2"/>
    <property type="match status" value="1"/>
</dbReference>
<dbReference type="EMBL" id="AOFI03000015">
    <property type="protein sequence ID" value="KAF4324619.1"/>
    <property type="molecule type" value="Genomic_DNA"/>
</dbReference>
<sequence length="630" mass="68429">MKKRIHKGILVGLALVLTGVLAACGSDSGGTNAAGTSEGAEGSKEGAKAIELLNVSYDPTRELYEQYNKAFAAYWLKEKGQEVTVKQSHGGSGKQSRSVIDGLDADVVTLALGYDIDAIEDKGLINAGWQDKYEHNSSPYTSTIVFLVRKGNPKGIKDWDDLIKGDTQVITPNPKTSGGARWNYLAAWGYALKHNNNDEEKAKAFVAELFKHAPVLDSGARGATTTFVERGIGDVLLAWENEAFLSVKELGPDKFDIVVPSVSILAEPPVAIVDKNADKKGSREVADAYLKYLYSEEGQTIAAENYYRPTLDSVKEKFKDQFPQLELFTLSDVFGTWRDTQAKHFNDGGIFDQIYVMVARSRTLPGFGLTMGYSVLYLSLVVLIPLAALLFNSTGLTWSTLIEVATNPRVLVSFQVSFLTAGAAALIDLVLGLLLAWVLVRYEFPGKRLFDAVIDLPFALPTAVAGVALTALYAGNGWIGQFVEPLGIKLAYSQAGITLALMFIGIPFVVRTVQPVLQELEAEVEEAAATLGAGRWRIFRKILLPDLIPPLLTGFALAFARGIGEYGSVVFISGNMPMKTEIAPLLIMSKLEQFDYAGATAVALLLLLVSFVLLLIINSLQRWSRKAGRA</sequence>
<evidence type="ECO:0000256" key="1">
    <source>
        <dbReference type="ARBA" id="ARBA00004418"/>
    </source>
</evidence>
<name>A0A8J4SM12_9STRA</name>
<feature type="transmembrane region" description="Helical" evidence="10">
    <location>
        <begin position="596"/>
        <end position="617"/>
    </location>
</feature>
<dbReference type="NCBIfam" id="TIGR00971">
    <property type="entry name" value="3a0106s03"/>
    <property type="match status" value="1"/>
</dbReference>
<feature type="transmembrane region" description="Helical" evidence="10">
    <location>
        <begin position="491"/>
        <end position="510"/>
    </location>
</feature>
<feature type="transmembrane region" description="Helical" evidence="10">
    <location>
        <begin position="458"/>
        <end position="479"/>
    </location>
</feature>
<evidence type="ECO:0000256" key="7">
    <source>
        <dbReference type="ARBA" id="ARBA00022989"/>
    </source>
</evidence>
<gene>
    <name evidence="13" type="ORF">G195_001959</name>
</gene>
<dbReference type="NCBIfam" id="TIGR00969">
    <property type="entry name" value="3a0106s02"/>
    <property type="match status" value="1"/>
</dbReference>
<evidence type="ECO:0000256" key="6">
    <source>
        <dbReference type="ARBA" id="ARBA00022764"/>
    </source>
</evidence>
<reference evidence="13" key="2">
    <citation type="submission" date="2020-02" db="EMBL/GenBank/DDBJ databases">
        <authorList>
            <person name="Studholme D.J."/>
        </authorList>
    </citation>
    <scope>NUCLEOTIDE SEQUENCE</scope>
    <source>
        <strain evidence="13">00238/432</strain>
    </source>
</reference>
<evidence type="ECO:0000256" key="8">
    <source>
        <dbReference type="ARBA" id="ARBA00023032"/>
    </source>
</evidence>
<evidence type="ECO:0000313" key="14">
    <source>
        <dbReference type="Proteomes" id="UP000702964"/>
    </source>
</evidence>
<dbReference type="GO" id="GO:0042170">
    <property type="term" value="C:plastid membrane"/>
    <property type="evidence" value="ECO:0007669"/>
    <property type="project" value="UniProtKB-SubCell"/>
</dbReference>
<evidence type="ECO:0000256" key="2">
    <source>
        <dbReference type="ARBA" id="ARBA00004446"/>
    </source>
</evidence>
<feature type="signal peptide" evidence="11">
    <location>
        <begin position="1"/>
        <end position="22"/>
    </location>
</feature>
<protein>
    <recommendedName>
        <fullName evidence="12">ABC transmembrane type-1 domain-containing protein</fullName>
    </recommendedName>
</protein>
<keyword evidence="6" id="KW-0574">Periplasm</keyword>
<evidence type="ECO:0000256" key="9">
    <source>
        <dbReference type="ARBA" id="ARBA00023136"/>
    </source>
</evidence>
<dbReference type="Pfam" id="PF13531">
    <property type="entry name" value="SBP_bac_11"/>
    <property type="match status" value="1"/>
</dbReference>
<organism evidence="13 14">
    <name type="scientific">Phytophthora kernoviae 00238/432</name>
    <dbReference type="NCBI Taxonomy" id="1284355"/>
    <lineage>
        <taxon>Eukaryota</taxon>
        <taxon>Sar</taxon>
        <taxon>Stramenopiles</taxon>
        <taxon>Oomycota</taxon>
        <taxon>Peronosporomycetes</taxon>
        <taxon>Peronosporales</taxon>
        <taxon>Peronosporaceae</taxon>
        <taxon>Phytophthora</taxon>
    </lineage>
</organism>
<dbReference type="InterPro" id="IPR000515">
    <property type="entry name" value="MetI-like"/>
</dbReference>
<dbReference type="NCBIfam" id="NF008022">
    <property type="entry name" value="PRK10752.1"/>
    <property type="match status" value="1"/>
</dbReference>
<keyword evidence="5 11" id="KW-0732">Signal</keyword>
<dbReference type="Gene3D" id="3.40.190.10">
    <property type="entry name" value="Periplasmic binding protein-like II"/>
    <property type="match status" value="2"/>
</dbReference>
<feature type="transmembrane region" description="Helical" evidence="10">
    <location>
        <begin position="371"/>
        <end position="391"/>
    </location>
</feature>
<proteinExistence type="predicted"/>
<evidence type="ECO:0000256" key="10">
    <source>
        <dbReference type="SAM" id="Phobius"/>
    </source>
</evidence>
<feature type="chain" id="PRO_5035201823" description="ABC transmembrane type-1 domain-containing protein" evidence="11">
    <location>
        <begin position="23"/>
        <end position="630"/>
    </location>
</feature>
<dbReference type="Proteomes" id="UP000702964">
    <property type="component" value="Unassembled WGS sequence"/>
</dbReference>
<keyword evidence="3" id="KW-0813">Transport</keyword>
<dbReference type="SUPFAM" id="SSF161098">
    <property type="entry name" value="MetI-like"/>
    <property type="match status" value="1"/>
</dbReference>
<evidence type="ECO:0000256" key="5">
    <source>
        <dbReference type="ARBA" id="ARBA00022729"/>
    </source>
</evidence>
<dbReference type="NCBIfam" id="NF008106">
    <property type="entry name" value="PRK10852.1"/>
    <property type="match status" value="1"/>
</dbReference>
<keyword evidence="9 10" id="KW-0472">Membrane</keyword>
<dbReference type="FunFam" id="1.10.3720.10:FF:000004">
    <property type="entry name" value="Sulfate transport system permease protein CysT"/>
    <property type="match status" value="1"/>
</dbReference>
<dbReference type="InterPro" id="IPR011865">
    <property type="entry name" value="CysT_permease"/>
</dbReference>
<feature type="transmembrane region" description="Helical" evidence="10">
    <location>
        <begin position="412"/>
        <end position="438"/>
    </location>
</feature>
<keyword evidence="7 10" id="KW-1133">Transmembrane helix</keyword>
<evidence type="ECO:0000313" key="13">
    <source>
        <dbReference type="EMBL" id="KAF4324619.1"/>
    </source>
</evidence>
<dbReference type="InterPro" id="IPR005669">
    <property type="entry name" value="Thiosulph/SO4-bd"/>
</dbReference>